<feature type="transmembrane region" description="Helical" evidence="5">
    <location>
        <begin position="79"/>
        <end position="97"/>
    </location>
</feature>
<accession>A0A7M6DRI8</accession>
<dbReference type="InterPro" id="IPR004031">
    <property type="entry name" value="PMP22/EMP/MP20/Claudin"/>
</dbReference>
<feature type="transmembrane region" description="Helical" evidence="5">
    <location>
        <begin position="148"/>
        <end position="170"/>
    </location>
</feature>
<dbReference type="Proteomes" id="UP000594262">
    <property type="component" value="Unplaced"/>
</dbReference>
<dbReference type="PROSITE" id="PS51257">
    <property type="entry name" value="PROKAR_LIPOPROTEIN"/>
    <property type="match status" value="1"/>
</dbReference>
<evidence type="ECO:0000313" key="6">
    <source>
        <dbReference type="EnsemblMetazoa" id="CLYHEMP025128.1"/>
    </source>
</evidence>
<keyword evidence="3 5" id="KW-1133">Transmembrane helix</keyword>
<comment type="subcellular location">
    <subcellularLocation>
        <location evidence="1">Membrane</location>
        <topology evidence="1">Multi-pass membrane protein</topology>
    </subcellularLocation>
</comment>
<evidence type="ECO:0000256" key="5">
    <source>
        <dbReference type="SAM" id="Phobius"/>
    </source>
</evidence>
<dbReference type="PROSITE" id="PS01346">
    <property type="entry name" value="CLAUDIN"/>
    <property type="match status" value="1"/>
</dbReference>
<protein>
    <submittedName>
        <fullName evidence="6">Uncharacterized protein</fullName>
    </submittedName>
</protein>
<dbReference type="EnsemblMetazoa" id="CLYHEMT025128.1">
    <property type="protein sequence ID" value="CLYHEMP025128.1"/>
    <property type="gene ID" value="CLYHEMG025128"/>
</dbReference>
<dbReference type="Gene3D" id="1.20.140.150">
    <property type="match status" value="1"/>
</dbReference>
<keyword evidence="2 5" id="KW-0812">Transmembrane</keyword>
<dbReference type="GO" id="GO:0016020">
    <property type="term" value="C:membrane"/>
    <property type="evidence" value="ECO:0007669"/>
    <property type="project" value="UniProtKB-SubCell"/>
</dbReference>
<evidence type="ECO:0000256" key="4">
    <source>
        <dbReference type="ARBA" id="ARBA00023136"/>
    </source>
</evidence>
<proteinExistence type="predicted"/>
<evidence type="ECO:0000256" key="3">
    <source>
        <dbReference type="ARBA" id="ARBA00022989"/>
    </source>
</evidence>
<organism evidence="6 7">
    <name type="scientific">Clytia hemisphaerica</name>
    <dbReference type="NCBI Taxonomy" id="252671"/>
    <lineage>
        <taxon>Eukaryota</taxon>
        <taxon>Metazoa</taxon>
        <taxon>Cnidaria</taxon>
        <taxon>Hydrozoa</taxon>
        <taxon>Hydroidolina</taxon>
        <taxon>Leptothecata</taxon>
        <taxon>Obeliida</taxon>
        <taxon>Clytiidae</taxon>
        <taxon>Clytia</taxon>
    </lineage>
</organism>
<evidence type="ECO:0000256" key="2">
    <source>
        <dbReference type="ARBA" id="ARBA00022692"/>
    </source>
</evidence>
<evidence type="ECO:0000313" key="7">
    <source>
        <dbReference type="Proteomes" id="UP000594262"/>
    </source>
</evidence>
<evidence type="ECO:0000256" key="1">
    <source>
        <dbReference type="ARBA" id="ARBA00004141"/>
    </source>
</evidence>
<keyword evidence="4 5" id="KW-0472">Membrane</keyword>
<dbReference type="AlphaFoldDB" id="A0A7M6DRI8"/>
<sequence length="171" mass="18694">MAETKKVVYIFTSFTALTILIIACIGWPWMEVEFPVVTVKGGLWEICASQGNSTWSDCSRLHLSDGRFASKFKGTKACSIISIIIAFIGTILAHLSVTDHKISPAISGMVFLLAAVFAVAAACVYQSFFQSWEDVLNGVKVSVGWAFVMQWIGAVCVLFNAVYGCVLYRFA</sequence>
<name>A0A7M6DRI8_9CNID</name>
<dbReference type="InterPro" id="IPR017974">
    <property type="entry name" value="Claudin_CS"/>
</dbReference>
<feature type="transmembrane region" description="Helical" evidence="5">
    <location>
        <begin position="7"/>
        <end position="30"/>
    </location>
</feature>
<keyword evidence="7" id="KW-1185">Reference proteome</keyword>
<dbReference type="Pfam" id="PF00822">
    <property type="entry name" value="PMP22_Claudin"/>
    <property type="match status" value="1"/>
</dbReference>
<reference evidence="6" key="1">
    <citation type="submission" date="2021-01" db="UniProtKB">
        <authorList>
            <consortium name="EnsemblMetazoa"/>
        </authorList>
    </citation>
    <scope>IDENTIFICATION</scope>
</reference>
<feature type="transmembrane region" description="Helical" evidence="5">
    <location>
        <begin position="109"/>
        <end position="128"/>
    </location>
</feature>